<proteinExistence type="predicted"/>
<organism evidence="8 9">
    <name type="scientific">Pythium insidiosum</name>
    <name type="common">Pythiosis disease agent</name>
    <dbReference type="NCBI Taxonomy" id="114742"/>
    <lineage>
        <taxon>Eukaryota</taxon>
        <taxon>Sar</taxon>
        <taxon>Stramenopiles</taxon>
        <taxon>Oomycota</taxon>
        <taxon>Peronosporomycetes</taxon>
        <taxon>Pythiales</taxon>
        <taxon>Pythiaceae</taxon>
        <taxon>Pythium</taxon>
    </lineage>
</organism>
<dbReference type="GO" id="GO:0046856">
    <property type="term" value="P:phosphatidylinositol dephosphorylation"/>
    <property type="evidence" value="ECO:0007669"/>
    <property type="project" value="InterPro"/>
</dbReference>
<feature type="region of interest" description="Disordered" evidence="5">
    <location>
        <begin position="719"/>
        <end position="738"/>
    </location>
</feature>
<keyword evidence="4 6" id="KW-0472">Membrane</keyword>
<evidence type="ECO:0000259" key="7">
    <source>
        <dbReference type="Pfam" id="PF22669"/>
    </source>
</evidence>
<dbReference type="Gene3D" id="1.20.1070.10">
    <property type="entry name" value="Rhodopsin 7-helix transmembrane proteins"/>
    <property type="match status" value="1"/>
</dbReference>
<sequence>MPSDEHEQTLKGIAAGTSSGLSILGSLYILGRYWYARHMKAHASPVSTVHHVDVTKELVHVLAWLDLVGAAGRIFGVLPTETFKQSAGERPTAVCKLQATVIMFGDVAPIAWNFVMALNLFRWVCLGEDQQLLQRHIKGYILLTLCFALLVATLGLAFDVYGDAGLWCWVVVPGDRRRETYWKLGTLYIWVLVGALAMGLLLVLVKMDVQERLRGVVNRDARLAYQGVVHNLTVYILAFIVCWSPAVVDRGYSAIKNGEDLFLLSMLHASIVPLQGFVNAVIYGKIHVWIGRHLHGSAAHGAHGGASSSVSKATASDEALRADEARELEAQGRQLGTATLFVTSFDMNWSPFPPNLNDWIPAGSDLYVFSLQHCVNVQLVEQCIRRHLLQINYPMGYRSITSLAGAQFRGPTQDATVCQIVFINNTDIASGNFQFHAADGRMWAQRKAHKDVVGIPLRYFEASLAFVSCNLTPSSPHPNQQASVPDVPLSAKHAATSALIHSFAMDADRADVDFPLLYHHTLLAGNLNYNLSRPRPELATAMDQAFKAECLRRATDVAVDAKLRNFITAQGELGRRRSGAEDSAGAGAGAGAAAPHALAASGPGARLEPASSNVPVEWNLLYLKDRLSLGRASHSSCSSNESDAAYDEVYSATHDGVPFTLLRSPPPRQSSGSDSRRSSQCSGSECCRSSCSSSSRFDGTDDDSDELRVSEQLRNVIEIQIPETHALPSDDEGSGSPARTWRRFLEELFPTRPALQRAQTTLRPALKPGRGNSTRGESKKISDWLTKSQIAATSAQRKWQELIRHDELRIAMDAKEVLCGFEEPAISFLPSYPRRPGASASYSLLQEKSCKAAFADDGDAPSYKDRILSHSLPDTRSRLRNTRYWLCEEILTSTHKPVCSTYELEVDRFFAFKTSEADLSDLRAGKFTLKEKTDIQEFKIKLVNLDANIWTYQPLQRVGSGGINALWRIRSHAAPDASSNSVSDRASVRSGQSADSTGDAEPTARPKPSAGNGNGGMGGLFGGSRKARRIARSQSSRSLGGHSTTSGTGSTASARRGRLDSLDSSAAVELVPVEPSSISTVFPLPSEDVYALQRKVYEVAHSVQSGFQSSARDEAAEEALLAYTNFRTVSWKEATAHGVMHSAITKAVNGVVHVAVKIAGDRGQGGQGILCIHERDLIAHAAPVIGEAEPIPFDVPLTWGGKHVGYLHGDILSGL</sequence>
<feature type="transmembrane region" description="Helical" evidence="6">
    <location>
        <begin position="12"/>
        <end position="30"/>
    </location>
</feature>
<feature type="region of interest" description="Disordered" evidence="5">
    <location>
        <begin position="974"/>
        <end position="1059"/>
    </location>
</feature>
<dbReference type="SUPFAM" id="SSF81321">
    <property type="entry name" value="Family A G protein-coupled receptor-like"/>
    <property type="match status" value="1"/>
</dbReference>
<dbReference type="InterPro" id="IPR000300">
    <property type="entry name" value="IPPc"/>
</dbReference>
<feature type="transmembrane region" description="Helical" evidence="6">
    <location>
        <begin position="223"/>
        <end position="241"/>
    </location>
</feature>
<dbReference type="InterPro" id="IPR036691">
    <property type="entry name" value="Endo/exonu/phosph_ase_sf"/>
</dbReference>
<dbReference type="Pfam" id="PF05462">
    <property type="entry name" value="Dicty_CAR"/>
    <property type="match status" value="1"/>
</dbReference>
<feature type="domain" description="Inositol polyphosphate-related phosphatase" evidence="7">
    <location>
        <begin position="786"/>
        <end position="899"/>
    </location>
</feature>
<dbReference type="EMBL" id="JAKCXM010000034">
    <property type="protein sequence ID" value="KAJ0406278.1"/>
    <property type="molecule type" value="Genomic_DNA"/>
</dbReference>
<feature type="compositionally biased region" description="Low complexity" evidence="5">
    <location>
        <begin position="669"/>
        <end position="696"/>
    </location>
</feature>
<evidence type="ECO:0000256" key="3">
    <source>
        <dbReference type="ARBA" id="ARBA00022989"/>
    </source>
</evidence>
<dbReference type="PANTHER" id="PTHR23112">
    <property type="entry name" value="G PROTEIN-COUPLED RECEPTOR 157-RELATED"/>
    <property type="match status" value="1"/>
</dbReference>
<evidence type="ECO:0000256" key="5">
    <source>
        <dbReference type="SAM" id="MobiDB-lite"/>
    </source>
</evidence>
<dbReference type="GO" id="GO:0005886">
    <property type="term" value="C:plasma membrane"/>
    <property type="evidence" value="ECO:0007669"/>
    <property type="project" value="TreeGrafter"/>
</dbReference>
<evidence type="ECO:0000313" key="9">
    <source>
        <dbReference type="Proteomes" id="UP001209570"/>
    </source>
</evidence>
<keyword evidence="2 6" id="KW-0812">Transmembrane</keyword>
<dbReference type="GO" id="GO:0004930">
    <property type="term" value="F:G protein-coupled receptor activity"/>
    <property type="evidence" value="ECO:0007669"/>
    <property type="project" value="TreeGrafter"/>
</dbReference>
<evidence type="ECO:0000313" key="8">
    <source>
        <dbReference type="EMBL" id="KAJ0406278.1"/>
    </source>
</evidence>
<comment type="subcellular location">
    <subcellularLocation>
        <location evidence="1">Membrane</location>
        <topology evidence="1">Multi-pass membrane protein</topology>
    </subcellularLocation>
</comment>
<accession>A0AAD5LQQ9</accession>
<evidence type="ECO:0000256" key="1">
    <source>
        <dbReference type="ARBA" id="ARBA00004141"/>
    </source>
</evidence>
<feature type="compositionally biased region" description="Low complexity" evidence="5">
    <location>
        <begin position="1032"/>
        <end position="1054"/>
    </location>
</feature>
<dbReference type="Gene3D" id="3.60.10.10">
    <property type="entry name" value="Endonuclease/exonuclease/phosphatase"/>
    <property type="match status" value="2"/>
</dbReference>
<dbReference type="Pfam" id="PF22669">
    <property type="entry name" value="Exo_endo_phos2"/>
    <property type="match status" value="1"/>
</dbReference>
<keyword evidence="3 6" id="KW-1133">Transmembrane helix</keyword>
<evidence type="ECO:0000256" key="2">
    <source>
        <dbReference type="ARBA" id="ARBA00022692"/>
    </source>
</evidence>
<dbReference type="InterPro" id="IPR022343">
    <property type="entry name" value="GCR1-cAMP_receptor"/>
</dbReference>
<name>A0AAD5LQQ9_PYTIN</name>
<evidence type="ECO:0000256" key="4">
    <source>
        <dbReference type="ARBA" id="ARBA00023136"/>
    </source>
</evidence>
<dbReference type="AlphaFoldDB" id="A0AAD5LQQ9"/>
<dbReference type="GO" id="GO:0016791">
    <property type="term" value="F:phosphatase activity"/>
    <property type="evidence" value="ECO:0007669"/>
    <property type="project" value="InterPro"/>
</dbReference>
<reference evidence="8" key="1">
    <citation type="submission" date="2021-12" db="EMBL/GenBank/DDBJ databases">
        <title>Prjna785345.</title>
        <authorList>
            <person name="Rujirawat T."/>
            <person name="Krajaejun T."/>
        </authorList>
    </citation>
    <scope>NUCLEOTIDE SEQUENCE</scope>
    <source>
        <strain evidence="8">Pi057C3</strain>
    </source>
</reference>
<keyword evidence="9" id="KW-1185">Reference proteome</keyword>
<feature type="compositionally biased region" description="Gly residues" evidence="5">
    <location>
        <begin position="1012"/>
        <end position="1022"/>
    </location>
</feature>
<protein>
    <recommendedName>
        <fullName evidence="7">Inositol polyphosphate-related phosphatase domain-containing protein</fullName>
    </recommendedName>
</protein>
<comment type="caution">
    <text evidence="8">The sequence shown here is derived from an EMBL/GenBank/DDBJ whole genome shotgun (WGS) entry which is preliminary data.</text>
</comment>
<dbReference type="PANTHER" id="PTHR23112:SF0">
    <property type="entry name" value="TRANSMEMBRANE PROTEIN 116"/>
    <property type="match status" value="1"/>
</dbReference>
<dbReference type="GO" id="GO:0007189">
    <property type="term" value="P:adenylate cyclase-activating G protein-coupled receptor signaling pathway"/>
    <property type="evidence" value="ECO:0007669"/>
    <property type="project" value="TreeGrafter"/>
</dbReference>
<feature type="transmembrane region" description="Helical" evidence="6">
    <location>
        <begin position="181"/>
        <end position="203"/>
    </location>
</feature>
<gene>
    <name evidence="8" type="ORF">P43SY_007066</name>
</gene>
<feature type="transmembrane region" description="Helical" evidence="6">
    <location>
        <begin position="140"/>
        <end position="161"/>
    </location>
</feature>
<feature type="compositionally biased region" description="Polar residues" evidence="5">
    <location>
        <begin position="977"/>
        <end position="996"/>
    </location>
</feature>
<dbReference type="PRINTS" id="PR02001">
    <property type="entry name" value="GCR1CAMPR"/>
</dbReference>
<dbReference type="SUPFAM" id="SSF56219">
    <property type="entry name" value="DNase I-like"/>
    <property type="match status" value="1"/>
</dbReference>
<feature type="region of interest" description="Disordered" evidence="5">
    <location>
        <begin position="657"/>
        <end position="706"/>
    </location>
</feature>
<dbReference type="Proteomes" id="UP001209570">
    <property type="component" value="Unassembled WGS sequence"/>
</dbReference>
<evidence type="ECO:0000256" key="6">
    <source>
        <dbReference type="SAM" id="Phobius"/>
    </source>
</evidence>